<keyword evidence="11" id="KW-1185">Reference proteome</keyword>
<dbReference type="InterPro" id="IPR010987">
    <property type="entry name" value="Glutathione-S-Trfase_C-like"/>
</dbReference>
<dbReference type="GeneTree" id="ENSGT00940000163205"/>
<dbReference type="SFLD" id="SFLDG00358">
    <property type="entry name" value="Main_(cytGST)"/>
    <property type="match status" value="1"/>
</dbReference>
<organism evidence="10 11">
    <name type="scientific">Denticeps clupeoides</name>
    <name type="common">denticle herring</name>
    <dbReference type="NCBI Taxonomy" id="299321"/>
    <lineage>
        <taxon>Eukaryota</taxon>
        <taxon>Metazoa</taxon>
        <taxon>Chordata</taxon>
        <taxon>Craniata</taxon>
        <taxon>Vertebrata</taxon>
        <taxon>Euteleostomi</taxon>
        <taxon>Actinopterygii</taxon>
        <taxon>Neopterygii</taxon>
        <taxon>Teleostei</taxon>
        <taxon>Clupei</taxon>
        <taxon>Clupeiformes</taxon>
        <taxon>Denticipitoidei</taxon>
        <taxon>Denticipitidae</taxon>
        <taxon>Denticeps</taxon>
    </lineage>
</organism>
<dbReference type="GO" id="GO:0005737">
    <property type="term" value="C:cytoplasm"/>
    <property type="evidence" value="ECO:0007669"/>
    <property type="project" value="UniProtKB-SubCell"/>
</dbReference>
<dbReference type="CDD" id="cd03183">
    <property type="entry name" value="GST_C_Theta"/>
    <property type="match status" value="1"/>
</dbReference>
<dbReference type="InterPro" id="IPR040079">
    <property type="entry name" value="Glutathione_S-Trfase"/>
</dbReference>
<comment type="subcellular location">
    <subcellularLocation>
        <location evidence="1">Cytoplasm</location>
    </subcellularLocation>
</comment>
<dbReference type="InterPro" id="IPR036249">
    <property type="entry name" value="Thioredoxin-like_sf"/>
</dbReference>
<dbReference type="FunFam" id="1.20.1050.10:FF:000008">
    <property type="entry name" value="Glutathione S-transferase theta-1"/>
    <property type="match status" value="1"/>
</dbReference>
<evidence type="ECO:0000259" key="9">
    <source>
        <dbReference type="PROSITE" id="PS50405"/>
    </source>
</evidence>
<protein>
    <recommendedName>
        <fullName evidence="4">glutathione transferase</fullName>
        <ecNumber evidence="4">2.5.1.18</ecNumber>
    </recommendedName>
</protein>
<keyword evidence="5" id="KW-0963">Cytoplasm</keyword>
<evidence type="ECO:0000256" key="5">
    <source>
        <dbReference type="ARBA" id="ARBA00022490"/>
    </source>
</evidence>
<dbReference type="EC" id="2.5.1.18" evidence="4"/>
<dbReference type="GO" id="GO:0006749">
    <property type="term" value="P:glutathione metabolic process"/>
    <property type="evidence" value="ECO:0007669"/>
    <property type="project" value="TreeGrafter"/>
</dbReference>
<dbReference type="SUPFAM" id="SSF47616">
    <property type="entry name" value="GST C-terminal domain-like"/>
    <property type="match status" value="1"/>
</dbReference>
<comment type="catalytic activity">
    <reaction evidence="7">
        <text>RX + glutathione = an S-substituted glutathione + a halide anion + H(+)</text>
        <dbReference type="Rhea" id="RHEA:16437"/>
        <dbReference type="ChEBI" id="CHEBI:15378"/>
        <dbReference type="ChEBI" id="CHEBI:16042"/>
        <dbReference type="ChEBI" id="CHEBI:17792"/>
        <dbReference type="ChEBI" id="CHEBI:57925"/>
        <dbReference type="ChEBI" id="CHEBI:90779"/>
        <dbReference type="EC" id="2.5.1.18"/>
    </reaction>
</comment>
<evidence type="ECO:0000313" key="11">
    <source>
        <dbReference type="Proteomes" id="UP000694580"/>
    </source>
</evidence>
<sequence>MSEVAMRLSKIPEASGRSLFVHKYPLSLEAIPRTFSGSPALLASMPLELFLDLHSQPCRSVYIFAKKNSVPFELRVVDLTTGQQYGEEFGKISMVRKVPVLKEDNFVLTESIAILKYMAEKFRTPDHWYPADLQKRALVNEYLAWQHSSVRAHGSKVFWFRTMAPLITGAPVPQEKMDSAVEDLNATLKIFEEKFLQNKPFIVGDHISLADLVAIVEIMQPAASGFALFESRPVLSAWRDRVKKEIGEALFNEAHKTIFDVDKLPQVFENNQMLEILKPKLLKMFN</sequence>
<dbReference type="PROSITE" id="PS50405">
    <property type="entry name" value="GST_CTER"/>
    <property type="match status" value="1"/>
</dbReference>
<dbReference type="PANTHER" id="PTHR43917:SF9">
    <property type="entry name" value="GLUTATHIONE S-TRANSFERASE THETA-1"/>
    <property type="match status" value="1"/>
</dbReference>
<evidence type="ECO:0000256" key="1">
    <source>
        <dbReference type="ARBA" id="ARBA00004496"/>
    </source>
</evidence>
<dbReference type="InterPro" id="IPR004046">
    <property type="entry name" value="GST_C"/>
</dbReference>
<dbReference type="Gene3D" id="3.40.30.10">
    <property type="entry name" value="Glutaredoxin"/>
    <property type="match status" value="1"/>
</dbReference>
<reference evidence="10 11" key="1">
    <citation type="submission" date="2020-06" db="EMBL/GenBank/DDBJ databases">
        <authorList>
            <consortium name="Wellcome Sanger Institute Data Sharing"/>
        </authorList>
    </citation>
    <scope>NUCLEOTIDE SEQUENCE [LARGE SCALE GENOMIC DNA]</scope>
</reference>
<evidence type="ECO:0000313" key="10">
    <source>
        <dbReference type="Ensembl" id="ENSDCDP00010050129.1"/>
    </source>
</evidence>
<dbReference type="InterPro" id="IPR036282">
    <property type="entry name" value="Glutathione-S-Trfase_C_sf"/>
</dbReference>
<dbReference type="InterPro" id="IPR051369">
    <property type="entry name" value="GST_Theta"/>
</dbReference>
<evidence type="ECO:0000256" key="3">
    <source>
        <dbReference type="ARBA" id="ARBA00011738"/>
    </source>
</evidence>
<dbReference type="Gene3D" id="1.20.1050.10">
    <property type="match status" value="1"/>
</dbReference>
<evidence type="ECO:0000259" key="8">
    <source>
        <dbReference type="PROSITE" id="PS50404"/>
    </source>
</evidence>
<dbReference type="FunFam" id="3.40.30.10:FF:000176">
    <property type="entry name" value="Glutathione S-transferase theta-1"/>
    <property type="match status" value="1"/>
</dbReference>
<feature type="domain" description="GST N-terminal" evidence="8">
    <location>
        <begin position="45"/>
        <end position="126"/>
    </location>
</feature>
<dbReference type="PROSITE" id="PS50404">
    <property type="entry name" value="GST_NTER"/>
    <property type="match status" value="1"/>
</dbReference>
<feature type="domain" description="GST C-terminal" evidence="9">
    <location>
        <begin position="132"/>
        <end position="264"/>
    </location>
</feature>
<dbReference type="InterPro" id="IPR040075">
    <property type="entry name" value="GST_N_Theta"/>
</dbReference>
<reference evidence="10" key="2">
    <citation type="submission" date="2025-08" db="UniProtKB">
        <authorList>
            <consortium name="Ensembl"/>
        </authorList>
    </citation>
    <scope>IDENTIFICATION</scope>
</reference>
<keyword evidence="6" id="KW-0808">Transferase</keyword>
<proteinExistence type="inferred from homology"/>
<evidence type="ECO:0000256" key="2">
    <source>
        <dbReference type="ARBA" id="ARBA00009899"/>
    </source>
</evidence>
<accession>A0AAY4DY54</accession>
<dbReference type="SFLD" id="SFLDS00019">
    <property type="entry name" value="Glutathione_Transferase_(cytos"/>
    <property type="match status" value="1"/>
</dbReference>
<name>A0AAY4DY54_9TELE</name>
<dbReference type="Pfam" id="PF00043">
    <property type="entry name" value="GST_C"/>
    <property type="match status" value="1"/>
</dbReference>
<gene>
    <name evidence="10" type="primary">gstt1a</name>
</gene>
<comment type="similarity">
    <text evidence="2">Belongs to the GST superfamily. Theta family.</text>
</comment>
<dbReference type="AlphaFoldDB" id="A0AAY4DY54"/>
<comment type="subunit">
    <text evidence="3">Homodimer.</text>
</comment>
<dbReference type="PANTHER" id="PTHR43917">
    <property type="match status" value="1"/>
</dbReference>
<dbReference type="CDD" id="cd03050">
    <property type="entry name" value="GST_N_Theta"/>
    <property type="match status" value="1"/>
</dbReference>
<dbReference type="GO" id="GO:0004364">
    <property type="term" value="F:glutathione transferase activity"/>
    <property type="evidence" value="ECO:0007669"/>
    <property type="project" value="UniProtKB-EC"/>
</dbReference>
<dbReference type="SUPFAM" id="SSF52833">
    <property type="entry name" value="Thioredoxin-like"/>
    <property type="match status" value="1"/>
</dbReference>
<reference evidence="10" key="3">
    <citation type="submission" date="2025-09" db="UniProtKB">
        <authorList>
            <consortium name="Ensembl"/>
        </authorList>
    </citation>
    <scope>IDENTIFICATION</scope>
</reference>
<evidence type="ECO:0000256" key="4">
    <source>
        <dbReference type="ARBA" id="ARBA00012452"/>
    </source>
</evidence>
<dbReference type="InterPro" id="IPR040077">
    <property type="entry name" value="GST_C_Theta"/>
</dbReference>
<dbReference type="Pfam" id="PF02798">
    <property type="entry name" value="GST_N"/>
    <property type="match status" value="1"/>
</dbReference>
<evidence type="ECO:0000256" key="6">
    <source>
        <dbReference type="ARBA" id="ARBA00022679"/>
    </source>
</evidence>
<dbReference type="Ensembl" id="ENSDCDT00010060550.1">
    <property type="protein sequence ID" value="ENSDCDP00010050129.1"/>
    <property type="gene ID" value="ENSDCDG00010029810.1"/>
</dbReference>
<dbReference type="InterPro" id="IPR004045">
    <property type="entry name" value="Glutathione_S-Trfase_N"/>
</dbReference>
<evidence type="ECO:0000256" key="7">
    <source>
        <dbReference type="ARBA" id="ARBA00047960"/>
    </source>
</evidence>
<dbReference type="Proteomes" id="UP000694580">
    <property type="component" value="Chromosome 11"/>
</dbReference>